<gene>
    <name evidence="1" type="ORF">S12H4_57676</name>
</gene>
<dbReference type="AlphaFoldDB" id="X1VXZ4"/>
<dbReference type="EMBL" id="BARW01037342">
    <property type="protein sequence ID" value="GAJ24121.1"/>
    <property type="molecule type" value="Genomic_DNA"/>
</dbReference>
<feature type="non-terminal residue" evidence="1">
    <location>
        <position position="167"/>
    </location>
</feature>
<reference evidence="1" key="1">
    <citation type="journal article" date="2014" name="Front. Microbiol.">
        <title>High frequency of phylogenetically diverse reductive dehalogenase-homologous genes in deep subseafloor sedimentary metagenomes.</title>
        <authorList>
            <person name="Kawai M."/>
            <person name="Futagami T."/>
            <person name="Toyoda A."/>
            <person name="Takaki Y."/>
            <person name="Nishi S."/>
            <person name="Hori S."/>
            <person name="Arai W."/>
            <person name="Tsubouchi T."/>
            <person name="Morono Y."/>
            <person name="Uchiyama I."/>
            <person name="Ito T."/>
            <person name="Fujiyama A."/>
            <person name="Inagaki F."/>
            <person name="Takami H."/>
        </authorList>
    </citation>
    <scope>NUCLEOTIDE SEQUENCE</scope>
    <source>
        <strain evidence="1">Expedition CK06-06</strain>
    </source>
</reference>
<proteinExistence type="predicted"/>
<sequence>MPITVPEFSDLPIIRSRSHAWGRTVLPLVRRIRAWMTNGTRKRKDIDLARARRIHMAYDPDRAQEWGGWHLPFADIVGGQPAAVFKAISSIIALLNGARGGLAHMLSAEQQAVAWGQCARYYAKWGAEMPERALAKTISLTFDPSAVERMPDIELLANMLNQLCHQP</sequence>
<organism evidence="1">
    <name type="scientific">marine sediment metagenome</name>
    <dbReference type="NCBI Taxonomy" id="412755"/>
    <lineage>
        <taxon>unclassified sequences</taxon>
        <taxon>metagenomes</taxon>
        <taxon>ecological metagenomes</taxon>
    </lineage>
</organism>
<accession>X1VXZ4</accession>
<name>X1VXZ4_9ZZZZ</name>
<comment type="caution">
    <text evidence="1">The sequence shown here is derived from an EMBL/GenBank/DDBJ whole genome shotgun (WGS) entry which is preliminary data.</text>
</comment>
<evidence type="ECO:0000313" key="1">
    <source>
        <dbReference type="EMBL" id="GAJ24121.1"/>
    </source>
</evidence>
<protein>
    <submittedName>
        <fullName evidence="1">Uncharacterized protein</fullName>
    </submittedName>
</protein>